<evidence type="ECO:0000256" key="10">
    <source>
        <dbReference type="SAM" id="Phobius"/>
    </source>
</evidence>
<dbReference type="CDD" id="cd12918">
    <property type="entry name" value="VKOR_arc"/>
    <property type="match status" value="1"/>
</dbReference>
<evidence type="ECO:0000313" key="12">
    <source>
        <dbReference type="EMBL" id="UWP80936.1"/>
    </source>
</evidence>
<evidence type="ECO:0000256" key="3">
    <source>
        <dbReference type="ARBA" id="ARBA00022692"/>
    </source>
</evidence>
<keyword evidence="5 10" id="KW-1133">Transmembrane helix</keyword>
<sequence length="165" mass="17628">MSASSSAVSLPEIDRRLVQSWVPVVSLVLSAVGLAVSVYLTYEHFTAATTLACPDTGALNCVKVTTSEQSAFLGIPVAVLGLVYFVIMLVASLPALWRSRRPEIRMGRLAFAAVGVLFVFYLVFAELFTLDAICLWCTAVHVLAVGLFAVVALGTAHADPGDLRR</sequence>
<accession>A0ABY5VYT9</accession>
<dbReference type="Gene3D" id="1.20.1440.130">
    <property type="entry name" value="VKOR domain"/>
    <property type="match status" value="1"/>
</dbReference>
<keyword evidence="6" id="KW-0560">Oxidoreductase</keyword>
<evidence type="ECO:0000313" key="13">
    <source>
        <dbReference type="Proteomes" id="UP001059617"/>
    </source>
</evidence>
<protein>
    <submittedName>
        <fullName evidence="12">Vitamin K epoxide reductase family protein</fullName>
    </submittedName>
</protein>
<dbReference type="Pfam" id="PF07884">
    <property type="entry name" value="VKOR"/>
    <property type="match status" value="1"/>
</dbReference>
<keyword evidence="13" id="KW-1185">Reference proteome</keyword>
<dbReference type="InterPro" id="IPR038354">
    <property type="entry name" value="VKOR_sf"/>
</dbReference>
<evidence type="ECO:0000256" key="9">
    <source>
        <dbReference type="ARBA" id="ARBA00023284"/>
    </source>
</evidence>
<feature type="transmembrane region" description="Helical" evidence="10">
    <location>
        <begin position="73"/>
        <end position="97"/>
    </location>
</feature>
<keyword evidence="4" id="KW-0874">Quinone</keyword>
<comment type="similarity">
    <text evidence="2">Belongs to the VKOR family.</text>
</comment>
<gene>
    <name evidence="12" type="ORF">Dfulv_38280</name>
</gene>
<evidence type="ECO:0000259" key="11">
    <source>
        <dbReference type="SMART" id="SM00756"/>
    </source>
</evidence>
<keyword evidence="7 10" id="KW-0472">Membrane</keyword>
<evidence type="ECO:0000256" key="2">
    <source>
        <dbReference type="ARBA" id="ARBA00006214"/>
    </source>
</evidence>
<name>A0ABY5VYT9_9ACTN</name>
<reference evidence="12" key="1">
    <citation type="submission" date="2021-04" db="EMBL/GenBank/DDBJ databases">
        <authorList>
            <person name="Hartkoorn R.C."/>
            <person name="Beaudoing E."/>
            <person name="Hot D."/>
        </authorList>
    </citation>
    <scope>NUCLEOTIDE SEQUENCE</scope>
    <source>
        <strain evidence="12">NRRL B-16292</strain>
    </source>
</reference>
<evidence type="ECO:0000256" key="5">
    <source>
        <dbReference type="ARBA" id="ARBA00022989"/>
    </source>
</evidence>
<keyword evidence="3 10" id="KW-0812">Transmembrane</keyword>
<proteinExistence type="inferred from homology"/>
<feature type="transmembrane region" description="Helical" evidence="10">
    <location>
        <begin position="109"/>
        <end position="127"/>
    </location>
</feature>
<reference evidence="12" key="2">
    <citation type="submission" date="2022-09" db="EMBL/GenBank/DDBJ databases">
        <title>Biosynthetic gene clusters of Dactylosporangioum fulvum.</title>
        <authorList>
            <person name="Caradec T."/>
        </authorList>
    </citation>
    <scope>NUCLEOTIDE SEQUENCE</scope>
    <source>
        <strain evidence="12">NRRL B-16292</strain>
    </source>
</reference>
<evidence type="ECO:0000256" key="8">
    <source>
        <dbReference type="ARBA" id="ARBA00023157"/>
    </source>
</evidence>
<dbReference type="Proteomes" id="UP001059617">
    <property type="component" value="Chromosome"/>
</dbReference>
<dbReference type="EMBL" id="CP073720">
    <property type="protein sequence ID" value="UWP80936.1"/>
    <property type="molecule type" value="Genomic_DNA"/>
</dbReference>
<keyword evidence="8" id="KW-1015">Disulfide bond</keyword>
<evidence type="ECO:0000256" key="7">
    <source>
        <dbReference type="ARBA" id="ARBA00023136"/>
    </source>
</evidence>
<evidence type="ECO:0000256" key="6">
    <source>
        <dbReference type="ARBA" id="ARBA00023002"/>
    </source>
</evidence>
<organism evidence="12 13">
    <name type="scientific">Dactylosporangium fulvum</name>
    <dbReference type="NCBI Taxonomy" id="53359"/>
    <lineage>
        <taxon>Bacteria</taxon>
        <taxon>Bacillati</taxon>
        <taxon>Actinomycetota</taxon>
        <taxon>Actinomycetes</taxon>
        <taxon>Micromonosporales</taxon>
        <taxon>Micromonosporaceae</taxon>
        <taxon>Dactylosporangium</taxon>
    </lineage>
</organism>
<feature type="transmembrane region" description="Helical" evidence="10">
    <location>
        <begin position="133"/>
        <end position="156"/>
    </location>
</feature>
<feature type="transmembrane region" description="Helical" evidence="10">
    <location>
        <begin position="21"/>
        <end position="42"/>
    </location>
</feature>
<evidence type="ECO:0000256" key="4">
    <source>
        <dbReference type="ARBA" id="ARBA00022719"/>
    </source>
</evidence>
<dbReference type="PANTHER" id="PTHR34573">
    <property type="entry name" value="VKC DOMAIN-CONTAINING PROTEIN"/>
    <property type="match status" value="1"/>
</dbReference>
<keyword evidence="9" id="KW-0676">Redox-active center</keyword>
<dbReference type="SMART" id="SM00756">
    <property type="entry name" value="VKc"/>
    <property type="match status" value="1"/>
</dbReference>
<dbReference type="InterPro" id="IPR012932">
    <property type="entry name" value="VKOR"/>
</dbReference>
<dbReference type="PANTHER" id="PTHR34573:SF1">
    <property type="entry name" value="VITAMIN K EPOXIDE REDUCTASE DOMAIN-CONTAINING PROTEIN"/>
    <property type="match status" value="1"/>
</dbReference>
<evidence type="ECO:0000256" key="1">
    <source>
        <dbReference type="ARBA" id="ARBA00004141"/>
    </source>
</evidence>
<dbReference type="RefSeq" id="WP_259858699.1">
    <property type="nucleotide sequence ID" value="NZ_BAAAST010000028.1"/>
</dbReference>
<comment type="subcellular location">
    <subcellularLocation>
        <location evidence="1">Membrane</location>
        <topology evidence="1">Multi-pass membrane protein</topology>
    </subcellularLocation>
</comment>
<feature type="domain" description="Vitamin K epoxide reductase" evidence="11">
    <location>
        <begin position="19"/>
        <end position="155"/>
    </location>
</feature>